<keyword evidence="2 6" id="KW-0812">Transmembrane</keyword>
<feature type="transmembrane region" description="Helical" evidence="6">
    <location>
        <begin position="122"/>
        <end position="145"/>
    </location>
</feature>
<feature type="transmembrane region" description="Helical" evidence="6">
    <location>
        <begin position="44"/>
        <end position="62"/>
    </location>
</feature>
<dbReference type="Proteomes" id="UP001610446">
    <property type="component" value="Unassembled WGS sequence"/>
</dbReference>
<feature type="domain" description="Rhodopsin" evidence="7">
    <location>
        <begin position="62"/>
        <end position="249"/>
    </location>
</feature>
<feature type="transmembrane region" description="Helical" evidence="6">
    <location>
        <begin position="83"/>
        <end position="102"/>
    </location>
</feature>
<feature type="transmembrane region" description="Helical" evidence="6">
    <location>
        <begin position="157"/>
        <end position="177"/>
    </location>
</feature>
<comment type="caution">
    <text evidence="8">The sequence shown here is derived from an EMBL/GenBank/DDBJ whole genome shotgun (WGS) entry which is preliminary data.</text>
</comment>
<evidence type="ECO:0000256" key="1">
    <source>
        <dbReference type="ARBA" id="ARBA00004141"/>
    </source>
</evidence>
<proteinExistence type="inferred from homology"/>
<keyword evidence="3 6" id="KW-1133">Transmembrane helix</keyword>
<dbReference type="Pfam" id="PF20684">
    <property type="entry name" value="Fung_rhodopsin"/>
    <property type="match status" value="1"/>
</dbReference>
<evidence type="ECO:0000256" key="2">
    <source>
        <dbReference type="ARBA" id="ARBA00022692"/>
    </source>
</evidence>
<keyword evidence="9" id="KW-1185">Reference proteome</keyword>
<protein>
    <recommendedName>
        <fullName evidence="7">Rhodopsin domain-containing protein</fullName>
    </recommendedName>
</protein>
<comment type="similarity">
    <text evidence="5">Belongs to the SAT4 family.</text>
</comment>
<comment type="subcellular location">
    <subcellularLocation>
        <location evidence="1">Membrane</location>
        <topology evidence="1">Multi-pass membrane protein</topology>
    </subcellularLocation>
</comment>
<dbReference type="PANTHER" id="PTHR33048">
    <property type="entry name" value="PTH11-LIKE INTEGRAL MEMBRANE PROTEIN (AFU_ORTHOLOGUE AFUA_5G11245)"/>
    <property type="match status" value="1"/>
</dbReference>
<dbReference type="InterPro" id="IPR049326">
    <property type="entry name" value="Rhodopsin_dom_fungi"/>
</dbReference>
<reference evidence="8 9" key="1">
    <citation type="submission" date="2024-07" db="EMBL/GenBank/DDBJ databases">
        <title>Section-level genome sequencing and comparative genomics of Aspergillus sections Usti and Cavernicolus.</title>
        <authorList>
            <consortium name="Lawrence Berkeley National Laboratory"/>
            <person name="Nybo J.L."/>
            <person name="Vesth T.C."/>
            <person name="Theobald S."/>
            <person name="Frisvad J.C."/>
            <person name="Larsen T.O."/>
            <person name="Kjaerboelling I."/>
            <person name="Rothschild-Mancinelli K."/>
            <person name="Lyhne E.K."/>
            <person name="Kogle M.E."/>
            <person name="Barry K."/>
            <person name="Clum A."/>
            <person name="Na H."/>
            <person name="Ledsgaard L."/>
            <person name="Lin J."/>
            <person name="Lipzen A."/>
            <person name="Kuo A."/>
            <person name="Riley R."/>
            <person name="Mondo S."/>
            <person name="Labutti K."/>
            <person name="Haridas S."/>
            <person name="Pangalinan J."/>
            <person name="Salamov A.A."/>
            <person name="Simmons B.A."/>
            <person name="Magnuson J.K."/>
            <person name="Chen J."/>
            <person name="Drula E."/>
            <person name="Henrissat B."/>
            <person name="Wiebenga A."/>
            <person name="Lubbers R.J."/>
            <person name="Gomes A.C."/>
            <person name="Makela M.R."/>
            <person name="Stajich J."/>
            <person name="Grigoriev I.V."/>
            <person name="Mortensen U.H."/>
            <person name="De Vries R.P."/>
            <person name="Baker S.E."/>
            <person name="Andersen M.R."/>
        </authorList>
    </citation>
    <scope>NUCLEOTIDE SEQUENCE [LARGE SCALE GENOMIC DNA]</scope>
    <source>
        <strain evidence="8 9">CBS 123904</strain>
    </source>
</reference>
<evidence type="ECO:0000313" key="9">
    <source>
        <dbReference type="Proteomes" id="UP001610446"/>
    </source>
</evidence>
<gene>
    <name evidence="8" type="ORF">BJY01DRAFT_254656</name>
</gene>
<keyword evidence="4 6" id="KW-0472">Membrane</keyword>
<sequence length="250" mass="27916">MYPGRSFPNLHTLQTQHDHRFCLNEDGTVAMQDIGDPVAGRSRAILISAALVLVLPLMTVTLRCFCRIRIVAKGFGWDDASMVLAVIFNSLFAICAILGPLHGVGRRLADIASAADVEESLWWWWISQPMYIFSGVFMKVSIAITLWQLTVFRTHRIVLLATVIIATIQGIVVWLLMTFQCKPVSKFWRRDTPGSCLDPNPLIIVFYVYGALGALNDLCLSIIPIHLVWHLRLETRTRVGVAVILSLGGM</sequence>
<organism evidence="8 9">
    <name type="scientific">Aspergillus pseudoustus</name>
    <dbReference type="NCBI Taxonomy" id="1810923"/>
    <lineage>
        <taxon>Eukaryota</taxon>
        <taxon>Fungi</taxon>
        <taxon>Dikarya</taxon>
        <taxon>Ascomycota</taxon>
        <taxon>Pezizomycotina</taxon>
        <taxon>Eurotiomycetes</taxon>
        <taxon>Eurotiomycetidae</taxon>
        <taxon>Eurotiales</taxon>
        <taxon>Aspergillaceae</taxon>
        <taxon>Aspergillus</taxon>
        <taxon>Aspergillus subgen. Nidulantes</taxon>
    </lineage>
</organism>
<evidence type="ECO:0000256" key="3">
    <source>
        <dbReference type="ARBA" id="ARBA00022989"/>
    </source>
</evidence>
<dbReference type="InterPro" id="IPR052337">
    <property type="entry name" value="SAT4-like"/>
</dbReference>
<evidence type="ECO:0000256" key="5">
    <source>
        <dbReference type="ARBA" id="ARBA00038359"/>
    </source>
</evidence>
<evidence type="ECO:0000259" key="7">
    <source>
        <dbReference type="Pfam" id="PF20684"/>
    </source>
</evidence>
<evidence type="ECO:0000256" key="6">
    <source>
        <dbReference type="SAM" id="Phobius"/>
    </source>
</evidence>
<evidence type="ECO:0000256" key="4">
    <source>
        <dbReference type="ARBA" id="ARBA00023136"/>
    </source>
</evidence>
<name>A0ABR4IRN8_9EURO</name>
<dbReference type="PANTHER" id="PTHR33048:SF96">
    <property type="entry name" value="INTEGRAL MEMBRANE PROTEIN"/>
    <property type="match status" value="1"/>
</dbReference>
<dbReference type="EMBL" id="JBFXLU010000306">
    <property type="protein sequence ID" value="KAL2830404.1"/>
    <property type="molecule type" value="Genomic_DNA"/>
</dbReference>
<accession>A0ABR4IRN8</accession>
<feature type="transmembrane region" description="Helical" evidence="6">
    <location>
        <begin position="204"/>
        <end position="229"/>
    </location>
</feature>
<evidence type="ECO:0000313" key="8">
    <source>
        <dbReference type="EMBL" id="KAL2830404.1"/>
    </source>
</evidence>